<evidence type="ECO:0000313" key="2">
    <source>
        <dbReference type="EMBL" id="KAF9480197.1"/>
    </source>
</evidence>
<dbReference type="PANTHER" id="PTHR24148:SF64">
    <property type="entry name" value="HETEROKARYON INCOMPATIBILITY DOMAIN-CONTAINING PROTEIN"/>
    <property type="match status" value="1"/>
</dbReference>
<dbReference type="Proteomes" id="UP000807469">
    <property type="component" value="Unassembled WGS sequence"/>
</dbReference>
<keyword evidence="3" id="KW-1185">Reference proteome</keyword>
<dbReference type="InterPro" id="IPR052895">
    <property type="entry name" value="HetReg/Transcr_Mod"/>
</dbReference>
<gene>
    <name evidence="2" type="ORF">BDN70DRAFT_877952</name>
</gene>
<name>A0A9P5Z303_9AGAR</name>
<dbReference type="EMBL" id="MU155199">
    <property type="protein sequence ID" value="KAF9480197.1"/>
    <property type="molecule type" value="Genomic_DNA"/>
</dbReference>
<evidence type="ECO:0000313" key="3">
    <source>
        <dbReference type="Proteomes" id="UP000807469"/>
    </source>
</evidence>
<comment type="caution">
    <text evidence="2">The sequence shown here is derived from an EMBL/GenBank/DDBJ whole genome shotgun (WGS) entry which is preliminary data.</text>
</comment>
<proteinExistence type="predicted"/>
<protein>
    <recommendedName>
        <fullName evidence="1">Heterokaryon incompatibility domain-containing protein</fullName>
    </recommendedName>
</protein>
<dbReference type="OrthoDB" id="5303367at2759"/>
<accession>A0A9P5Z303</accession>
<dbReference type="Pfam" id="PF06985">
    <property type="entry name" value="HET"/>
    <property type="match status" value="1"/>
</dbReference>
<dbReference type="AlphaFoldDB" id="A0A9P5Z303"/>
<dbReference type="InterPro" id="IPR010730">
    <property type="entry name" value="HET"/>
</dbReference>
<dbReference type="PANTHER" id="PTHR24148">
    <property type="entry name" value="ANKYRIN REPEAT DOMAIN-CONTAINING PROTEIN 39 HOMOLOG-RELATED"/>
    <property type="match status" value="1"/>
</dbReference>
<reference evidence="2" key="1">
    <citation type="submission" date="2020-11" db="EMBL/GenBank/DDBJ databases">
        <authorList>
            <consortium name="DOE Joint Genome Institute"/>
            <person name="Ahrendt S."/>
            <person name="Riley R."/>
            <person name="Andreopoulos W."/>
            <person name="Labutti K."/>
            <person name="Pangilinan J."/>
            <person name="Ruiz-Duenas F.J."/>
            <person name="Barrasa J.M."/>
            <person name="Sanchez-Garcia M."/>
            <person name="Camarero S."/>
            <person name="Miyauchi S."/>
            <person name="Serrano A."/>
            <person name="Linde D."/>
            <person name="Babiker R."/>
            <person name="Drula E."/>
            <person name="Ayuso-Fernandez I."/>
            <person name="Pacheco R."/>
            <person name="Padilla G."/>
            <person name="Ferreira P."/>
            <person name="Barriuso J."/>
            <person name="Kellner H."/>
            <person name="Castanera R."/>
            <person name="Alfaro M."/>
            <person name="Ramirez L."/>
            <person name="Pisabarro A.G."/>
            <person name="Kuo A."/>
            <person name="Tritt A."/>
            <person name="Lipzen A."/>
            <person name="He G."/>
            <person name="Yan M."/>
            <person name="Ng V."/>
            <person name="Cullen D."/>
            <person name="Martin F."/>
            <person name="Rosso M.-N."/>
            <person name="Henrissat B."/>
            <person name="Hibbett D."/>
            <person name="Martinez A.T."/>
            <person name="Grigoriev I.V."/>
        </authorList>
    </citation>
    <scope>NUCLEOTIDE SEQUENCE</scope>
    <source>
        <strain evidence="2">CIRM-BRFM 674</strain>
    </source>
</reference>
<organism evidence="2 3">
    <name type="scientific">Pholiota conissans</name>
    <dbReference type="NCBI Taxonomy" id="109636"/>
    <lineage>
        <taxon>Eukaryota</taxon>
        <taxon>Fungi</taxon>
        <taxon>Dikarya</taxon>
        <taxon>Basidiomycota</taxon>
        <taxon>Agaricomycotina</taxon>
        <taxon>Agaricomycetes</taxon>
        <taxon>Agaricomycetidae</taxon>
        <taxon>Agaricales</taxon>
        <taxon>Agaricineae</taxon>
        <taxon>Strophariaceae</taxon>
        <taxon>Pholiota</taxon>
    </lineage>
</organism>
<sequence length="614" mass="68427">MSFWSCKAEDRCHCGQVKIGQTFVSRCRAFRSALDKIDAQPQTNKPWWAFLQDRSTLQAVFPQNRAVEDEVSIARPGFCYFGGKLIPGDEAPEYIAVSYVWDEIKVWKECSGREVTEQSLKIAERLSKHTNYPLWIDALCIPQKDNLPVKMAELAKMSDIYRGAALVLCLVPEVSSEACTTVAICNSLMSDECYASLHGVDIYGTFMFATLGEHPSLQSLFGGRWWERAWTFQEAVLNMHTFLVGTDEQSILIQSVFRIADPIQHRAATVGPLVSTMGKPPSFWDSVSKMKDAPMTVHDAMSCVWRRHATVEHDMVYSLLGVCNVKLPGLDYGLPLNEVLMQLFQSATSQGDYSWSIWCHGVDHHTANETSIAPTPDKVRAAPYMSITKWESINVALVAAKPGAERGILLPYRSTGVVKWESPPQGLPEMVKLLRKHGFRNSEIWDLVFGMRVGLCVDINRTVNKKNLDTDDEGIAEPMLNLMIMMSDGSCFTSQEILDLGGEKPQTETLGFTNFSAMAAYIWKKDQRLIALSSQGGTIVVPEENAEKKYVGSRIHVLPIEYGGVRTKGLVTPLVAFVAHADTPFQANKVGVLIQKRGTSLGSWQVRRIEFGLG</sequence>
<evidence type="ECO:0000259" key="1">
    <source>
        <dbReference type="Pfam" id="PF06985"/>
    </source>
</evidence>
<feature type="domain" description="Heterokaryon incompatibility" evidence="1">
    <location>
        <begin position="94"/>
        <end position="234"/>
    </location>
</feature>